<evidence type="ECO:0000256" key="5">
    <source>
        <dbReference type="ARBA" id="ARBA00022679"/>
    </source>
</evidence>
<dbReference type="Gene3D" id="1.10.1410.10">
    <property type="match status" value="1"/>
</dbReference>
<keyword evidence="4" id="KW-0963">Cytoplasm</keyword>
<dbReference type="InterPro" id="IPR054708">
    <property type="entry name" value="MTPAP-like_central"/>
</dbReference>
<dbReference type="SUPFAM" id="SSF81301">
    <property type="entry name" value="Nucleotidyltransferase"/>
    <property type="match status" value="1"/>
</dbReference>
<dbReference type="InterPro" id="IPR043519">
    <property type="entry name" value="NT_sf"/>
</dbReference>
<dbReference type="GO" id="GO:0046872">
    <property type="term" value="F:metal ion binding"/>
    <property type="evidence" value="ECO:0007669"/>
    <property type="project" value="UniProtKB-KW"/>
</dbReference>
<feature type="region of interest" description="Disordered" evidence="9">
    <location>
        <begin position="868"/>
        <end position="923"/>
    </location>
</feature>
<evidence type="ECO:0000313" key="12">
    <source>
        <dbReference type="Proteomes" id="UP000095287"/>
    </source>
</evidence>
<dbReference type="PANTHER" id="PTHR12271:SF40">
    <property type="entry name" value="POLY(A) RNA POLYMERASE GLD2"/>
    <property type="match status" value="1"/>
</dbReference>
<evidence type="ECO:0000313" key="13">
    <source>
        <dbReference type="WBParaSite" id="L893_g18962.t1"/>
    </source>
</evidence>
<feature type="compositionally biased region" description="Acidic residues" evidence="9">
    <location>
        <begin position="384"/>
        <end position="394"/>
    </location>
</feature>
<evidence type="ECO:0000256" key="1">
    <source>
        <dbReference type="ARBA" id="ARBA00001936"/>
    </source>
</evidence>
<feature type="region of interest" description="Disordered" evidence="9">
    <location>
        <begin position="450"/>
        <end position="492"/>
    </location>
</feature>
<dbReference type="WBParaSite" id="L893_g18962.t1">
    <property type="protein sequence ID" value="L893_g18962.t1"/>
    <property type="gene ID" value="L893_g18962"/>
</dbReference>
<protein>
    <submittedName>
        <fullName evidence="13">PAP-associated domain-containing protein</fullName>
    </submittedName>
</protein>
<keyword evidence="5" id="KW-0808">Transferase</keyword>
<evidence type="ECO:0000256" key="2">
    <source>
        <dbReference type="ARBA" id="ARBA00001946"/>
    </source>
</evidence>
<keyword evidence="7" id="KW-0460">Magnesium</keyword>
<feature type="domain" description="Poly(A) RNA polymerase mitochondrial-like central palm" evidence="11">
    <location>
        <begin position="501"/>
        <end position="641"/>
    </location>
</feature>
<dbReference type="GO" id="GO:0005737">
    <property type="term" value="C:cytoplasm"/>
    <property type="evidence" value="ECO:0007669"/>
    <property type="project" value="UniProtKB-SubCell"/>
</dbReference>
<feature type="region of interest" description="Disordered" evidence="9">
    <location>
        <begin position="98"/>
        <end position="122"/>
    </location>
</feature>
<keyword evidence="6" id="KW-0479">Metal-binding</keyword>
<evidence type="ECO:0000256" key="6">
    <source>
        <dbReference type="ARBA" id="ARBA00022723"/>
    </source>
</evidence>
<dbReference type="Pfam" id="PF03828">
    <property type="entry name" value="PAP_assoc"/>
    <property type="match status" value="1"/>
</dbReference>
<feature type="compositionally biased region" description="Polar residues" evidence="9">
    <location>
        <begin position="99"/>
        <end position="122"/>
    </location>
</feature>
<feature type="region of interest" description="Disordered" evidence="9">
    <location>
        <begin position="39"/>
        <end position="64"/>
    </location>
</feature>
<feature type="compositionally biased region" description="Acidic residues" evidence="9">
    <location>
        <begin position="299"/>
        <end position="309"/>
    </location>
</feature>
<comment type="similarity">
    <text evidence="8">Belongs to the DNA polymerase type-B-like family. GLD2 subfamily.</text>
</comment>
<comment type="subcellular location">
    <subcellularLocation>
        <location evidence="3">Cytoplasm</location>
    </subcellularLocation>
</comment>
<dbReference type="AlphaFoldDB" id="A0A1I7YRG5"/>
<evidence type="ECO:0000256" key="7">
    <source>
        <dbReference type="ARBA" id="ARBA00022842"/>
    </source>
</evidence>
<dbReference type="SUPFAM" id="SSF81631">
    <property type="entry name" value="PAP/OAS1 substrate-binding domain"/>
    <property type="match status" value="1"/>
</dbReference>
<comment type="cofactor">
    <cofactor evidence="2">
        <name>Mg(2+)</name>
        <dbReference type="ChEBI" id="CHEBI:18420"/>
    </cofactor>
</comment>
<dbReference type="Gene3D" id="3.30.460.10">
    <property type="entry name" value="Beta Polymerase, domain 2"/>
    <property type="match status" value="1"/>
</dbReference>
<feature type="compositionally biased region" description="Acidic residues" evidence="9">
    <location>
        <begin position="358"/>
        <end position="367"/>
    </location>
</feature>
<feature type="compositionally biased region" description="Basic residues" evidence="9">
    <location>
        <begin position="910"/>
        <end position="923"/>
    </location>
</feature>
<dbReference type="CDD" id="cd05402">
    <property type="entry name" value="NT_PAP_TUTase"/>
    <property type="match status" value="1"/>
</dbReference>
<proteinExistence type="inferred from homology"/>
<dbReference type="PANTHER" id="PTHR12271">
    <property type="entry name" value="POLY A POLYMERASE CID PAP -RELATED"/>
    <property type="match status" value="1"/>
</dbReference>
<sequence>MMDPVVLKSLSPKTIPKNRGTKLFTLSNITSPPKTLVTALPTTSAASRDLLRRAPPSDKPRREYSPMLQYEKSGANQRGFALISGVILPRWGATDLTDGRTSSDIAPAESRSSSGDAAGSTWSRPVLWRRRRNMQMRFGETTCAAATVLRARGRGEIRVFVFASRTHLHTRPVKVETLVGGPRVIGHRRSTQCNSAGRRHPIFEKMESIKKDMRQGRRPSFVLCSVDRACMPRSAVFTRSSALWFRPARLGWRHNNDRPFVAYSTERIFEAQLERHQTLATVSHPFEDLCSGFDTDSERPDEDVEEGEEEPRSLSPSVSDRSIFTDDGQLTTVATDVDDHCSVVSSSFVDGWVSSHEEGDEEDDDESSTSSSRTKFFIPRLGDVEDASSSEGDAEEPKKQHIDADLARLMINSSYNIPGFTLPMVATASKSCSDVIISASKSCPSVGGESGYLSCESVSPPPSGDAAASAESKRDAPPTPLPPPTDPFHNGQYEISTMDVLSEKIWYFHKEITQTPQTLGRKMELRNHLYSIIRGSFAMSGLYIVGSSLNGFGNNTSDMDLCLMITNDEIDQRTDAVVILNHVMNCLVQSPLIRENGLKLIIAKVPILRIKFTAPYADITVDLNANNAVAIKNTHLLSHYSNFDWRLCPLVSVIKEWAKRRGMNDANKSSFTSYSLVLMVIHYLQCGVEKPTLPSLQKMYPKRFSEKNDVRTLKMQIQKPFEFPPPEKWEYDYSASLCDLLLGFLRYYAYEFDFNVDAISVRLGQRTNRAFVAQNSCPYALSQWRCICIEEPFTLSNTAHSIYDEVIFHAIKGAFRSGYEELDMNRDLEAFLNMPPIKIPLANTRGQQYGNFVVETNYTPMEHAEKSVDVENGAPSNENAAVLDRRQSKEPIDLDQFPPIRASEDAQKHPPQKNRKGARGTRK</sequence>
<evidence type="ECO:0000259" key="11">
    <source>
        <dbReference type="Pfam" id="PF22600"/>
    </source>
</evidence>
<feature type="domain" description="PAP-associated" evidence="10">
    <location>
        <begin position="736"/>
        <end position="797"/>
    </location>
</feature>
<dbReference type="GO" id="GO:1990817">
    <property type="term" value="F:poly(A) RNA polymerase activity"/>
    <property type="evidence" value="ECO:0007669"/>
    <property type="project" value="TreeGrafter"/>
</dbReference>
<evidence type="ECO:0000256" key="3">
    <source>
        <dbReference type="ARBA" id="ARBA00004496"/>
    </source>
</evidence>
<evidence type="ECO:0000256" key="9">
    <source>
        <dbReference type="SAM" id="MobiDB-lite"/>
    </source>
</evidence>
<keyword evidence="12" id="KW-1185">Reference proteome</keyword>
<comment type="cofactor">
    <cofactor evidence="1">
        <name>Mn(2+)</name>
        <dbReference type="ChEBI" id="CHEBI:29035"/>
    </cofactor>
</comment>
<name>A0A1I7YRG5_9BILA</name>
<reference evidence="13" key="1">
    <citation type="submission" date="2016-11" db="UniProtKB">
        <authorList>
            <consortium name="WormBaseParasite"/>
        </authorList>
    </citation>
    <scope>IDENTIFICATION</scope>
</reference>
<evidence type="ECO:0000259" key="10">
    <source>
        <dbReference type="Pfam" id="PF03828"/>
    </source>
</evidence>
<organism evidence="12 13">
    <name type="scientific">Steinernema glaseri</name>
    <dbReference type="NCBI Taxonomy" id="37863"/>
    <lineage>
        <taxon>Eukaryota</taxon>
        <taxon>Metazoa</taxon>
        <taxon>Ecdysozoa</taxon>
        <taxon>Nematoda</taxon>
        <taxon>Chromadorea</taxon>
        <taxon>Rhabditida</taxon>
        <taxon>Tylenchina</taxon>
        <taxon>Panagrolaimomorpha</taxon>
        <taxon>Strongyloidoidea</taxon>
        <taxon>Steinernematidae</taxon>
        <taxon>Steinernema</taxon>
    </lineage>
</organism>
<evidence type="ECO:0000256" key="8">
    <source>
        <dbReference type="ARBA" id="ARBA00038491"/>
    </source>
</evidence>
<dbReference type="Pfam" id="PF22600">
    <property type="entry name" value="MTPAP-like_central"/>
    <property type="match status" value="1"/>
</dbReference>
<feature type="compositionally biased region" description="Basic and acidic residues" evidence="9">
    <location>
        <begin position="49"/>
        <end position="64"/>
    </location>
</feature>
<dbReference type="InterPro" id="IPR002058">
    <property type="entry name" value="PAP_assoc"/>
</dbReference>
<feature type="compositionally biased region" description="Basic and acidic residues" evidence="9">
    <location>
        <begin position="883"/>
        <end position="892"/>
    </location>
</feature>
<feature type="region of interest" description="Disordered" evidence="9">
    <location>
        <begin position="352"/>
        <end position="401"/>
    </location>
</feature>
<feature type="compositionally biased region" description="Polar residues" evidence="9">
    <location>
        <begin position="314"/>
        <end position="323"/>
    </location>
</feature>
<dbReference type="Proteomes" id="UP000095287">
    <property type="component" value="Unplaced"/>
</dbReference>
<feature type="compositionally biased region" description="Pro residues" evidence="9">
    <location>
        <begin position="477"/>
        <end position="486"/>
    </location>
</feature>
<accession>A0A1I7YRG5</accession>
<feature type="region of interest" description="Disordered" evidence="9">
    <location>
        <begin position="287"/>
        <end position="323"/>
    </location>
</feature>
<dbReference type="GO" id="GO:0031123">
    <property type="term" value="P:RNA 3'-end processing"/>
    <property type="evidence" value="ECO:0007669"/>
    <property type="project" value="TreeGrafter"/>
</dbReference>
<evidence type="ECO:0000256" key="4">
    <source>
        <dbReference type="ARBA" id="ARBA00022490"/>
    </source>
</evidence>